<keyword evidence="7" id="KW-0677">Repeat</keyword>
<dbReference type="GO" id="GO:0007155">
    <property type="term" value="P:cell adhesion"/>
    <property type="evidence" value="ECO:0007669"/>
    <property type="project" value="UniProtKB-KW"/>
</dbReference>
<evidence type="ECO:0000256" key="9">
    <source>
        <dbReference type="ARBA" id="ARBA00023119"/>
    </source>
</evidence>
<keyword evidence="11" id="KW-0379">Hydroxylation</keyword>
<feature type="compositionally biased region" description="Low complexity" evidence="16">
    <location>
        <begin position="636"/>
        <end position="654"/>
    </location>
</feature>
<keyword evidence="8" id="KW-0130">Cell adhesion</keyword>
<feature type="compositionally biased region" description="Polar residues" evidence="16">
    <location>
        <begin position="753"/>
        <end position="762"/>
    </location>
</feature>
<dbReference type="Pfam" id="PF00092">
    <property type="entry name" value="VWA"/>
    <property type="match status" value="1"/>
</dbReference>
<dbReference type="PANTHER" id="PTHR24020:SF90">
    <property type="entry name" value="COLLAGEN ALPHA-1(XXI) CHAIN"/>
    <property type="match status" value="1"/>
</dbReference>
<dbReference type="AlphaFoldDB" id="A0A9Y6JEX5"/>
<feature type="chain" id="PRO_5041466808" description="Collagen alpha-1(XXI) chain" evidence="17">
    <location>
        <begin position="27"/>
        <end position="783"/>
    </location>
</feature>
<evidence type="ECO:0000259" key="18">
    <source>
        <dbReference type="PROSITE" id="PS50234"/>
    </source>
</evidence>
<comment type="function">
    <text evidence="12">Collagen VI acts as a cell-binding protein.</text>
</comment>
<feature type="compositionally biased region" description="Gly residues" evidence="16">
    <location>
        <begin position="719"/>
        <end position="739"/>
    </location>
</feature>
<dbReference type="PANTHER" id="PTHR24020">
    <property type="entry name" value="COLLAGEN ALPHA"/>
    <property type="match status" value="1"/>
</dbReference>
<keyword evidence="5" id="KW-0272">Extracellular matrix</keyword>
<dbReference type="GeneID" id="102207609"/>
<feature type="domain" description="VWFA" evidence="18">
    <location>
        <begin position="40"/>
        <end position="215"/>
    </location>
</feature>
<feature type="signal peptide" evidence="17">
    <location>
        <begin position="1"/>
        <end position="26"/>
    </location>
</feature>
<feature type="compositionally biased region" description="Low complexity" evidence="16">
    <location>
        <begin position="558"/>
        <end position="571"/>
    </location>
</feature>
<evidence type="ECO:0000256" key="6">
    <source>
        <dbReference type="ARBA" id="ARBA00022729"/>
    </source>
</evidence>
<evidence type="ECO:0000256" key="8">
    <source>
        <dbReference type="ARBA" id="ARBA00022889"/>
    </source>
</evidence>
<keyword evidence="4" id="KW-0964">Secreted</keyword>
<dbReference type="Gene3D" id="2.60.120.200">
    <property type="match status" value="1"/>
</dbReference>
<keyword evidence="9 20" id="KW-0176">Collagen</keyword>
<evidence type="ECO:0000256" key="16">
    <source>
        <dbReference type="SAM" id="MobiDB-lite"/>
    </source>
</evidence>
<dbReference type="PRINTS" id="PR00453">
    <property type="entry name" value="VWFADOMAIN"/>
</dbReference>
<name>A0A9Y6JEX5_9CICH</name>
<evidence type="ECO:0000256" key="13">
    <source>
        <dbReference type="ARBA" id="ARBA00044000"/>
    </source>
</evidence>
<keyword evidence="19" id="KW-1185">Reference proteome</keyword>
<evidence type="ECO:0000256" key="14">
    <source>
        <dbReference type="ARBA" id="ARBA00049648"/>
    </source>
</evidence>
<dbReference type="CDD" id="cd01472">
    <property type="entry name" value="vWA_collagen"/>
    <property type="match status" value="1"/>
</dbReference>
<evidence type="ECO:0000256" key="7">
    <source>
        <dbReference type="ARBA" id="ARBA00022737"/>
    </source>
</evidence>
<evidence type="ECO:0000256" key="4">
    <source>
        <dbReference type="ARBA" id="ARBA00022525"/>
    </source>
</evidence>
<evidence type="ECO:0000256" key="10">
    <source>
        <dbReference type="ARBA" id="ARBA00023180"/>
    </source>
</evidence>
<dbReference type="GO" id="GO:0005581">
    <property type="term" value="C:collagen trimer"/>
    <property type="evidence" value="ECO:0007669"/>
    <property type="project" value="UniProtKB-KW"/>
</dbReference>
<dbReference type="FunFam" id="3.40.50.410:FF:000041">
    <property type="entry name" value="Collagen alpha-1(XXI) chain isoform X1"/>
    <property type="match status" value="1"/>
</dbReference>
<dbReference type="InterPro" id="IPR048287">
    <property type="entry name" value="TSPN-like_N"/>
</dbReference>
<accession>A0A9Y6JEX5</accession>
<evidence type="ECO:0000256" key="11">
    <source>
        <dbReference type="ARBA" id="ARBA00023278"/>
    </source>
</evidence>
<dbReference type="InterPro" id="IPR013320">
    <property type="entry name" value="ConA-like_dom_sf"/>
</dbReference>
<dbReference type="CTD" id="81578"/>
<comment type="similarity">
    <text evidence="14">Belongs to the fibril-associated collagens with interrupted helices (FACIT) family.</text>
</comment>
<sequence>MGYKSTSMHCVLRCLCFMLLHFFSAAQDEDLRSCRTAPCDLVFILDGSWSVEDVNFEIVKRWLVNITTSFNVGQRFTQVGVVQYSDSPHLEIPLGKHSTNRDLIKAMESIEYRGGNTNTGAAIEFATDRLFGLSERASVSRIAVVLTDGKSQDEVLKAAEAARKKGVILFAIGVGPETEKDELRDIANKPFSTYVFSVEDYKAISRIRQVIRQKLCEETVCPARIPIDSRDEKGFDILLHLNLAKKAKNTQGTFYGSKAYQVTSRVDLSEATRNLFPDGLPPSYVFVATLRYKGSLAEEEWDLWRVQTRDGKPQMAVTLNGFDHTVMFTTTSKAPNGIQTVTFSQQTAKLFDEKWHQLRLLVTEEDVTLYVDDLEIETLSLEPPVGIFINGKTQVGKYVRKETTVPFEIQKLRIYCDPEQNNRETACEIPGVCSDRVEPTPEPCVCPPGPPGQPGMKGEQGSIGIPGQPGPPGADGKPGIPGLRGIPGFPGSPGIKGSRGPDGYKGEQGRPGVSGERGIPGLPGPPGQPGEKGAQGTPGAAGLPGKTGHVGEKGSIGPLGPQGPLGEPGLPGRDGKGGFPGRPGQKGEAGASGIPGTDGREGHPGMPGLPGNAGLDGQKGEVGEPGPRGFKGSTGPPGEMGLPGEPGLQGPIGLKGNMGERGSPGIKGTPGLAGSAGQPGSPGQPGHPGMPGMKGSKGQRGNPGERGDMGMKGEKGEQGRPGGVGSPGPMGLKGEGQQGIWGREVKKVKLDNPDSQVSQANQAPEGCGEIWALLAHLDPKEDI</sequence>
<evidence type="ECO:0000313" key="20">
    <source>
        <dbReference type="RefSeq" id="XP_013767285.1"/>
    </source>
</evidence>
<dbReference type="SUPFAM" id="SSF53300">
    <property type="entry name" value="vWA-like"/>
    <property type="match status" value="1"/>
</dbReference>
<protein>
    <recommendedName>
        <fullName evidence="15">Collagen alpha-1(XXI) chain</fullName>
    </recommendedName>
</protein>
<dbReference type="Gene3D" id="3.40.50.410">
    <property type="entry name" value="von Willebrand factor, type A domain"/>
    <property type="match status" value="1"/>
</dbReference>
<reference evidence="20" key="1">
    <citation type="submission" date="2025-08" db="UniProtKB">
        <authorList>
            <consortium name="RefSeq"/>
        </authorList>
    </citation>
    <scope>IDENTIFICATION</scope>
</reference>
<organism evidence="19 20">
    <name type="scientific">Pundamilia nyererei</name>
    <dbReference type="NCBI Taxonomy" id="303518"/>
    <lineage>
        <taxon>Eukaryota</taxon>
        <taxon>Metazoa</taxon>
        <taxon>Chordata</taxon>
        <taxon>Craniata</taxon>
        <taxon>Vertebrata</taxon>
        <taxon>Euteleostomi</taxon>
        <taxon>Actinopterygii</taxon>
        <taxon>Neopterygii</taxon>
        <taxon>Teleostei</taxon>
        <taxon>Neoteleostei</taxon>
        <taxon>Acanthomorphata</taxon>
        <taxon>Ovalentaria</taxon>
        <taxon>Cichlomorphae</taxon>
        <taxon>Cichliformes</taxon>
        <taxon>Cichlidae</taxon>
        <taxon>African cichlids</taxon>
        <taxon>Pseudocrenilabrinae</taxon>
        <taxon>Haplochromini</taxon>
        <taxon>Pundamilia</taxon>
    </lineage>
</organism>
<keyword evidence="6 17" id="KW-0732">Signal</keyword>
<gene>
    <name evidence="20" type="primary">col21a1</name>
</gene>
<evidence type="ECO:0000256" key="2">
    <source>
        <dbReference type="ARBA" id="ARBA00004498"/>
    </source>
</evidence>
<dbReference type="FunFam" id="2.60.120.200:FF:000068">
    <property type="entry name" value="collagen alpha-1(XXI) chain isoform X1"/>
    <property type="match status" value="1"/>
</dbReference>
<dbReference type="Proteomes" id="UP000695023">
    <property type="component" value="Unplaced"/>
</dbReference>
<feature type="compositionally biased region" description="Basic and acidic residues" evidence="16">
    <location>
        <begin position="743"/>
        <end position="752"/>
    </location>
</feature>
<feature type="region of interest" description="Disordered" evidence="16">
    <location>
        <begin position="466"/>
        <end position="766"/>
    </location>
</feature>
<proteinExistence type="inferred from homology"/>
<dbReference type="GO" id="GO:0005737">
    <property type="term" value="C:cytoplasm"/>
    <property type="evidence" value="ECO:0007669"/>
    <property type="project" value="UniProtKB-SubCell"/>
</dbReference>
<feature type="compositionally biased region" description="Low complexity" evidence="16">
    <location>
        <begin position="670"/>
        <end position="681"/>
    </location>
</feature>
<evidence type="ECO:0000313" key="19">
    <source>
        <dbReference type="Proteomes" id="UP000695023"/>
    </source>
</evidence>
<evidence type="ECO:0000256" key="5">
    <source>
        <dbReference type="ARBA" id="ARBA00022530"/>
    </source>
</evidence>
<dbReference type="SMART" id="SM00210">
    <property type="entry name" value="TSPN"/>
    <property type="match status" value="1"/>
</dbReference>
<feature type="compositionally biased region" description="Basic and acidic residues" evidence="16">
    <location>
        <begin position="703"/>
        <end position="718"/>
    </location>
</feature>
<keyword evidence="3" id="KW-0963">Cytoplasm</keyword>
<evidence type="ECO:0000256" key="3">
    <source>
        <dbReference type="ARBA" id="ARBA00022490"/>
    </source>
</evidence>
<evidence type="ECO:0000256" key="12">
    <source>
        <dbReference type="ARBA" id="ARBA00043858"/>
    </source>
</evidence>
<dbReference type="InterPro" id="IPR050525">
    <property type="entry name" value="ECM_Assembly_Org"/>
</dbReference>
<comment type="similarity">
    <text evidence="13">Belongs to the type VI collagen family.</text>
</comment>
<dbReference type="InterPro" id="IPR002035">
    <property type="entry name" value="VWF_A"/>
</dbReference>
<evidence type="ECO:0000256" key="1">
    <source>
        <dbReference type="ARBA" id="ARBA00004496"/>
    </source>
</evidence>
<dbReference type="SUPFAM" id="SSF49899">
    <property type="entry name" value="Concanavalin A-like lectins/glucanases"/>
    <property type="match status" value="1"/>
</dbReference>
<dbReference type="InterPro" id="IPR008160">
    <property type="entry name" value="Collagen"/>
</dbReference>
<dbReference type="InterPro" id="IPR036465">
    <property type="entry name" value="vWFA_dom_sf"/>
</dbReference>
<dbReference type="Pfam" id="PF01391">
    <property type="entry name" value="Collagen"/>
    <property type="match status" value="3"/>
</dbReference>
<dbReference type="SMART" id="SM00327">
    <property type="entry name" value="VWA"/>
    <property type="match status" value="1"/>
</dbReference>
<comment type="subcellular location">
    <subcellularLocation>
        <location evidence="1">Cytoplasm</location>
    </subcellularLocation>
    <subcellularLocation>
        <location evidence="2">Secreted</location>
        <location evidence="2">Extracellular space</location>
        <location evidence="2">Extracellular matrix</location>
    </subcellularLocation>
</comment>
<evidence type="ECO:0000256" key="17">
    <source>
        <dbReference type="SAM" id="SignalP"/>
    </source>
</evidence>
<keyword evidence="10" id="KW-0325">Glycoprotein</keyword>
<evidence type="ECO:0000256" key="15">
    <source>
        <dbReference type="ARBA" id="ARBA00074870"/>
    </source>
</evidence>
<dbReference type="PROSITE" id="PS50234">
    <property type="entry name" value="VWFA"/>
    <property type="match status" value="1"/>
</dbReference>
<dbReference type="RefSeq" id="XP_013767285.1">
    <property type="nucleotide sequence ID" value="XM_013911831.1"/>
</dbReference>